<evidence type="ECO:0000256" key="5">
    <source>
        <dbReference type="ARBA" id="ARBA00030981"/>
    </source>
</evidence>
<evidence type="ECO:0000256" key="2">
    <source>
        <dbReference type="ARBA" id="ARBA00005834"/>
    </source>
</evidence>
<dbReference type="AlphaFoldDB" id="A0A444U057"/>
<evidence type="ECO:0000313" key="9">
    <source>
        <dbReference type="EMBL" id="RXM28554.1"/>
    </source>
</evidence>
<keyword evidence="7" id="KW-1015">Disulfide bond</keyword>
<dbReference type="Gene3D" id="1.20.1250.10">
    <property type="match status" value="1"/>
</dbReference>
<organism evidence="9 10">
    <name type="scientific">Acipenser ruthenus</name>
    <name type="common">Sterlet sturgeon</name>
    <dbReference type="NCBI Taxonomy" id="7906"/>
    <lineage>
        <taxon>Eukaryota</taxon>
        <taxon>Metazoa</taxon>
        <taxon>Chordata</taxon>
        <taxon>Craniata</taxon>
        <taxon>Vertebrata</taxon>
        <taxon>Euteleostomi</taxon>
        <taxon>Actinopterygii</taxon>
        <taxon>Chondrostei</taxon>
        <taxon>Acipenseriformes</taxon>
        <taxon>Acipenseridae</taxon>
        <taxon>Acipenser</taxon>
    </lineage>
</organism>
<feature type="disulfide bond" evidence="7">
    <location>
        <begin position="118"/>
        <end position="168"/>
    </location>
</feature>
<dbReference type="Proteomes" id="UP000289886">
    <property type="component" value="Unassembled WGS sequence"/>
</dbReference>
<dbReference type="Pfam" id="PF02024">
    <property type="entry name" value="Leptin"/>
    <property type="match status" value="1"/>
</dbReference>
<evidence type="ECO:0000256" key="4">
    <source>
        <dbReference type="ARBA" id="ARBA00022525"/>
    </source>
</evidence>
<keyword evidence="4 6" id="KW-0964">Secreted</keyword>
<evidence type="ECO:0000256" key="8">
    <source>
        <dbReference type="SAM" id="SignalP"/>
    </source>
</evidence>
<dbReference type="PANTHER" id="PTHR11724">
    <property type="entry name" value="LEPTIN"/>
    <property type="match status" value="1"/>
</dbReference>
<protein>
    <recommendedName>
        <fullName evidence="3 6">Leptin</fullName>
    </recommendedName>
    <alternativeName>
        <fullName evidence="5 6">Obesity factor</fullName>
    </alternativeName>
</protein>
<evidence type="ECO:0000256" key="3">
    <source>
        <dbReference type="ARBA" id="ARBA00021421"/>
    </source>
</evidence>
<dbReference type="PRINTS" id="PR00495">
    <property type="entry name" value="LEPTIN"/>
</dbReference>
<dbReference type="InterPro" id="IPR009079">
    <property type="entry name" value="4_helix_cytokine-like_core"/>
</dbReference>
<comment type="caution">
    <text evidence="9">The sequence shown here is derived from an EMBL/GenBank/DDBJ whole genome shotgun (WGS) entry which is preliminary data.</text>
</comment>
<proteinExistence type="inferred from homology"/>
<gene>
    <name evidence="9" type="ORF">EOD39_9619</name>
</gene>
<dbReference type="EMBL" id="SCEB01215621">
    <property type="protein sequence ID" value="RXM28554.1"/>
    <property type="molecule type" value="Genomic_DNA"/>
</dbReference>
<evidence type="ECO:0000313" key="10">
    <source>
        <dbReference type="Proteomes" id="UP000289886"/>
    </source>
</evidence>
<feature type="chain" id="PRO_5019052327" description="Leptin" evidence="8">
    <location>
        <begin position="18"/>
        <end position="168"/>
    </location>
</feature>
<comment type="function">
    <text evidence="6">Key player in the regulation of energy balance and body weight control. Once released into the circulation, has central and peripheral effects by binding LEPR, found in many tissues, which results in the activation of several major signaling pathways.</text>
</comment>
<evidence type="ECO:0000256" key="1">
    <source>
        <dbReference type="ARBA" id="ARBA00004613"/>
    </source>
</evidence>
<dbReference type="PANTHER" id="PTHR11724:SF1">
    <property type="entry name" value="LEPTIN"/>
    <property type="match status" value="1"/>
</dbReference>
<dbReference type="GO" id="GO:0005576">
    <property type="term" value="C:extracellular region"/>
    <property type="evidence" value="ECO:0007669"/>
    <property type="project" value="UniProtKB-SubCell"/>
</dbReference>
<keyword evidence="8" id="KW-0732">Signal</keyword>
<feature type="signal peptide" evidence="8">
    <location>
        <begin position="1"/>
        <end position="17"/>
    </location>
</feature>
<accession>A0A444U057</accession>
<dbReference type="InterPro" id="IPR000065">
    <property type="entry name" value="Leptin"/>
</dbReference>
<dbReference type="GO" id="GO:0005179">
    <property type="term" value="F:hormone activity"/>
    <property type="evidence" value="ECO:0007669"/>
    <property type="project" value="InterPro"/>
</dbReference>
<name>A0A444U057_ACIRT</name>
<dbReference type="SUPFAM" id="SSF47266">
    <property type="entry name" value="4-helical cytokines"/>
    <property type="match status" value="1"/>
</dbReference>
<sequence>MNYPIVPLCIMLQLCYSWPVPVDKVRNEAKLLAQTTIIRIEKHTDQFKVSPNVVFSGLELIPDSSSDKALDSLGSVEENLGIFQEILSSLPVDNVDQILADIINLQTIIRSLAVSIRCAPLKSRNTDHLENFLKNNSTFRFTIGNVALDRLQKYLLKLIRNLDQLKKC</sequence>
<keyword evidence="10" id="KW-1185">Reference proteome</keyword>
<dbReference type="PIRSF" id="PIRSF001837">
    <property type="entry name" value="Leptin"/>
    <property type="match status" value="1"/>
</dbReference>
<evidence type="ECO:0000256" key="6">
    <source>
        <dbReference type="PIRNR" id="PIRNR001837"/>
    </source>
</evidence>
<evidence type="ECO:0000256" key="7">
    <source>
        <dbReference type="PIRSR" id="PIRSR001837-1"/>
    </source>
</evidence>
<reference evidence="9 10" key="1">
    <citation type="submission" date="2019-01" db="EMBL/GenBank/DDBJ databases">
        <title>Draft Genome and Complete Hox-Cluster Characterization of the Sterlet Sturgeon (Acipenser ruthenus).</title>
        <authorList>
            <person name="Wei Q."/>
        </authorList>
    </citation>
    <scope>NUCLEOTIDE SEQUENCE [LARGE SCALE GENOMIC DNA]</scope>
    <source>
        <strain evidence="9">WHYD16114868_AA</strain>
        <tissue evidence="9">Blood</tissue>
    </source>
</reference>
<comment type="similarity">
    <text evidence="2 6">Belongs to the leptin family.</text>
</comment>
<comment type="subcellular location">
    <subcellularLocation>
        <location evidence="1 6">Secreted</location>
    </subcellularLocation>
</comment>